<keyword evidence="4" id="KW-0067">ATP-binding</keyword>
<keyword evidence="3" id="KW-0547">Nucleotide-binding</keyword>
<keyword evidence="5" id="KW-0460">Magnesium</keyword>
<evidence type="ECO:0000256" key="7">
    <source>
        <dbReference type="ARBA" id="ARBA00047899"/>
    </source>
</evidence>
<dbReference type="GO" id="GO:0035556">
    <property type="term" value="P:intracellular signal transduction"/>
    <property type="evidence" value="ECO:0007669"/>
    <property type="project" value="InterPro"/>
</dbReference>
<dbReference type="GO" id="GO:0004674">
    <property type="term" value="F:protein serine/threonine kinase activity"/>
    <property type="evidence" value="ECO:0007669"/>
    <property type="project" value="UniProtKB-EC"/>
</dbReference>
<feature type="domain" description="Protein kinase" evidence="9">
    <location>
        <begin position="341"/>
        <end position="614"/>
    </location>
</feature>
<dbReference type="FunFam" id="1.10.510.10:FF:000571">
    <property type="entry name" value="Maternal embryonic leucine zipper kinase"/>
    <property type="match status" value="1"/>
</dbReference>
<evidence type="ECO:0000256" key="1">
    <source>
        <dbReference type="ARBA" id="ARBA00001946"/>
    </source>
</evidence>
<dbReference type="Pfam" id="PF03607">
    <property type="entry name" value="DCX"/>
    <property type="match status" value="2"/>
</dbReference>
<evidence type="ECO:0000256" key="6">
    <source>
        <dbReference type="ARBA" id="ARBA00031092"/>
    </source>
</evidence>
<dbReference type="Proteomes" id="UP000887575">
    <property type="component" value="Unassembled WGS sequence"/>
</dbReference>
<keyword evidence="11" id="KW-1185">Reference proteome</keyword>
<evidence type="ECO:0000313" key="11">
    <source>
        <dbReference type="Proteomes" id="UP000887575"/>
    </source>
</evidence>
<comment type="catalytic activity">
    <reaction evidence="7">
        <text>L-threonyl-[protein] + ATP = O-phospho-L-threonyl-[protein] + ADP + H(+)</text>
        <dbReference type="Rhea" id="RHEA:46608"/>
        <dbReference type="Rhea" id="RHEA-COMP:11060"/>
        <dbReference type="Rhea" id="RHEA-COMP:11605"/>
        <dbReference type="ChEBI" id="CHEBI:15378"/>
        <dbReference type="ChEBI" id="CHEBI:30013"/>
        <dbReference type="ChEBI" id="CHEBI:30616"/>
        <dbReference type="ChEBI" id="CHEBI:61977"/>
        <dbReference type="ChEBI" id="CHEBI:456216"/>
        <dbReference type="EC" id="2.7.11.1"/>
    </reaction>
</comment>
<dbReference type="GO" id="GO:0005524">
    <property type="term" value="F:ATP binding"/>
    <property type="evidence" value="ECO:0007669"/>
    <property type="project" value="UniProtKB-KW"/>
</dbReference>
<dbReference type="InterPro" id="IPR003533">
    <property type="entry name" value="Doublecortin_dom"/>
</dbReference>
<evidence type="ECO:0000259" key="10">
    <source>
        <dbReference type="PROSITE" id="PS50309"/>
    </source>
</evidence>
<dbReference type="WBParaSite" id="MBELARI_LOCUS11205">
    <property type="protein sequence ID" value="MBELARI_LOCUS11205"/>
    <property type="gene ID" value="MBELARI_LOCUS11205"/>
</dbReference>
<accession>A0AAF3EB96</accession>
<evidence type="ECO:0000256" key="2">
    <source>
        <dbReference type="ARBA" id="ARBA00012513"/>
    </source>
</evidence>
<dbReference type="InterPro" id="IPR036572">
    <property type="entry name" value="Doublecortin_dom_sf"/>
</dbReference>
<feature type="domain" description="Doublecortin" evidence="10">
    <location>
        <begin position="199"/>
        <end position="282"/>
    </location>
</feature>
<dbReference type="SMART" id="SM00537">
    <property type="entry name" value="DCX"/>
    <property type="match status" value="2"/>
</dbReference>
<evidence type="ECO:0000256" key="5">
    <source>
        <dbReference type="ARBA" id="ARBA00022842"/>
    </source>
</evidence>
<dbReference type="SUPFAM" id="SSF89837">
    <property type="entry name" value="Doublecortin (DC)"/>
    <property type="match status" value="2"/>
</dbReference>
<dbReference type="AlphaFoldDB" id="A0AAF3EB96"/>
<comment type="cofactor">
    <cofactor evidence="1">
        <name>Mg(2+)</name>
        <dbReference type="ChEBI" id="CHEBI:18420"/>
    </cofactor>
</comment>
<comment type="catalytic activity">
    <reaction evidence="8">
        <text>L-seryl-[protein] + ATP = O-phospho-L-seryl-[protein] + ADP + H(+)</text>
        <dbReference type="Rhea" id="RHEA:17989"/>
        <dbReference type="Rhea" id="RHEA-COMP:9863"/>
        <dbReference type="Rhea" id="RHEA-COMP:11604"/>
        <dbReference type="ChEBI" id="CHEBI:15378"/>
        <dbReference type="ChEBI" id="CHEBI:29999"/>
        <dbReference type="ChEBI" id="CHEBI:30616"/>
        <dbReference type="ChEBI" id="CHEBI:83421"/>
        <dbReference type="ChEBI" id="CHEBI:456216"/>
        <dbReference type="EC" id="2.7.11.1"/>
    </reaction>
</comment>
<dbReference type="SUPFAM" id="SSF56112">
    <property type="entry name" value="Protein kinase-like (PK-like)"/>
    <property type="match status" value="1"/>
</dbReference>
<evidence type="ECO:0000256" key="3">
    <source>
        <dbReference type="ARBA" id="ARBA00022741"/>
    </source>
</evidence>
<dbReference type="InterPro" id="IPR000719">
    <property type="entry name" value="Prot_kinase_dom"/>
</dbReference>
<protein>
    <recommendedName>
        <fullName evidence="2">non-specific serine/threonine protein kinase</fullName>
        <ecNumber evidence="2">2.7.11.1</ecNumber>
    </recommendedName>
    <alternativeName>
        <fullName evidence="6">Doublecortin-like and CAM kinase-like protein</fullName>
    </alternativeName>
</protein>
<dbReference type="EC" id="2.7.11.1" evidence="2"/>
<dbReference type="InterPro" id="IPR008271">
    <property type="entry name" value="Ser/Thr_kinase_AS"/>
</dbReference>
<sequence length="662" mass="75033">MINETKVTLKDNGQCGGDSVAPCMENAQNGDQAVATCSMTSSLHREREEELDMVNEMQLKSATLPRSRLFGSNVKAKKLRFYRNGDKFFSGHVYVWRPDRIKKLSFLMDDLTAAMGISAALPNGVRVIFMLDGKTRISSVEQFVDGEAYVCSSNEFFKPLDYASVREPYWQRTTSAMQREKDFESTQFKAETNYFVFPRIITVIRNGVRPRRVVQHLLNKKTARSFPQILQDLSNKVRLQTGAVRKMYTIRGHEVTSLVDFFKDDDVFIAFGTEKSSADDFVISYDEKNNVNARCYGKRINGGIRKRTLPSRNESLQGKPLDSPMPDDVVSHLPLQLAVNMKVLKKLGDGISAFVYEVEMRESLEHHALKIIPKENHIGKEDLVKEELKILSEIRHQNIILLHEHWNINDSIYMLTELAPAGDLFDFLTIHRQVSEEQSARMIKNVAMALDFLHKNGIVHRDIKPENLLMFYTSTELYDLKVTDFGLATRISEDGEPLLTCCGTPTYVAPEVLTNEGYGVEVDVWSLGVILYILLVGFPPFQSAANDSVGLFQQIINGYIHFPSPSFDKISWSAKALILAMITVDITNRCTASEVLDSAWQNANGKALPEHEVVAKGFVEARLKEYQEYEGENGVLSTEDGHGEYYYSRRASMDELSECHDY</sequence>
<evidence type="ECO:0000256" key="8">
    <source>
        <dbReference type="ARBA" id="ARBA00048679"/>
    </source>
</evidence>
<reference evidence="12" key="1">
    <citation type="submission" date="2024-02" db="UniProtKB">
        <authorList>
            <consortium name="WormBaseParasite"/>
        </authorList>
    </citation>
    <scope>IDENTIFICATION</scope>
</reference>
<dbReference type="Gene3D" id="3.10.20.230">
    <property type="entry name" value="Doublecortin domain"/>
    <property type="match status" value="2"/>
</dbReference>
<evidence type="ECO:0000313" key="12">
    <source>
        <dbReference type="WBParaSite" id="MBELARI_LOCUS11205"/>
    </source>
</evidence>
<dbReference type="InterPro" id="IPR011009">
    <property type="entry name" value="Kinase-like_dom_sf"/>
</dbReference>
<name>A0AAF3EB96_9BILA</name>
<evidence type="ECO:0000256" key="4">
    <source>
        <dbReference type="ARBA" id="ARBA00022840"/>
    </source>
</evidence>
<dbReference type="Pfam" id="PF00069">
    <property type="entry name" value="Pkinase"/>
    <property type="match status" value="1"/>
</dbReference>
<dbReference type="PROSITE" id="PS50011">
    <property type="entry name" value="PROTEIN_KINASE_DOM"/>
    <property type="match status" value="1"/>
</dbReference>
<feature type="domain" description="Doublecortin" evidence="10">
    <location>
        <begin position="77"/>
        <end position="163"/>
    </location>
</feature>
<organism evidence="11 12">
    <name type="scientific">Mesorhabditis belari</name>
    <dbReference type="NCBI Taxonomy" id="2138241"/>
    <lineage>
        <taxon>Eukaryota</taxon>
        <taxon>Metazoa</taxon>
        <taxon>Ecdysozoa</taxon>
        <taxon>Nematoda</taxon>
        <taxon>Chromadorea</taxon>
        <taxon>Rhabditida</taxon>
        <taxon>Rhabditina</taxon>
        <taxon>Rhabditomorpha</taxon>
        <taxon>Rhabditoidea</taxon>
        <taxon>Rhabditidae</taxon>
        <taxon>Mesorhabditinae</taxon>
        <taxon>Mesorhabditis</taxon>
    </lineage>
</organism>
<dbReference type="PROSITE" id="PS00108">
    <property type="entry name" value="PROTEIN_KINASE_ST"/>
    <property type="match status" value="1"/>
</dbReference>
<dbReference type="PANTHER" id="PTHR24347">
    <property type="entry name" value="SERINE/THREONINE-PROTEIN KINASE"/>
    <property type="match status" value="1"/>
</dbReference>
<dbReference type="Gene3D" id="1.10.510.10">
    <property type="entry name" value="Transferase(Phosphotransferase) domain 1"/>
    <property type="match status" value="1"/>
</dbReference>
<evidence type="ECO:0000259" key="9">
    <source>
        <dbReference type="PROSITE" id="PS50011"/>
    </source>
</evidence>
<proteinExistence type="predicted"/>
<dbReference type="SMART" id="SM00220">
    <property type="entry name" value="S_TKc"/>
    <property type="match status" value="1"/>
</dbReference>
<dbReference type="PROSITE" id="PS50309">
    <property type="entry name" value="DC"/>
    <property type="match status" value="2"/>
</dbReference>